<organism evidence="2 3">
    <name type="scientific">Turneriella parva (strain ATCC BAA-1111 / DSM 21527 / NCTC 11395 / H)</name>
    <name type="common">Leptospira parva</name>
    <dbReference type="NCBI Taxonomy" id="869212"/>
    <lineage>
        <taxon>Bacteria</taxon>
        <taxon>Pseudomonadati</taxon>
        <taxon>Spirochaetota</taxon>
        <taxon>Spirochaetia</taxon>
        <taxon>Leptospirales</taxon>
        <taxon>Leptospiraceae</taxon>
        <taxon>Turneriella</taxon>
    </lineage>
</organism>
<reference evidence="2 3" key="1">
    <citation type="submission" date="2012-06" db="EMBL/GenBank/DDBJ databases">
        <title>The complete chromosome of genome of Turneriella parva DSM 21527.</title>
        <authorList>
            <consortium name="US DOE Joint Genome Institute (JGI-PGF)"/>
            <person name="Lucas S."/>
            <person name="Han J."/>
            <person name="Lapidus A."/>
            <person name="Bruce D."/>
            <person name="Goodwin L."/>
            <person name="Pitluck S."/>
            <person name="Peters L."/>
            <person name="Kyrpides N."/>
            <person name="Mavromatis K."/>
            <person name="Ivanova N."/>
            <person name="Mikhailova N."/>
            <person name="Chertkov O."/>
            <person name="Detter J.C."/>
            <person name="Tapia R."/>
            <person name="Han C."/>
            <person name="Land M."/>
            <person name="Hauser L."/>
            <person name="Markowitz V."/>
            <person name="Cheng J.-F."/>
            <person name="Hugenholtz P."/>
            <person name="Woyke T."/>
            <person name="Wu D."/>
            <person name="Gronow S."/>
            <person name="Wellnitz S."/>
            <person name="Brambilla E."/>
            <person name="Klenk H.-P."/>
            <person name="Eisen J.A."/>
        </authorList>
    </citation>
    <scope>NUCLEOTIDE SEQUENCE [LARGE SCALE GENOMIC DNA]</scope>
    <source>
        <strain evidence="3">ATCC BAA-1111 / DSM 21527 / NCTC 11395 / H</strain>
    </source>
</reference>
<feature type="signal peptide" evidence="1">
    <location>
        <begin position="1"/>
        <end position="18"/>
    </location>
</feature>
<dbReference type="EMBL" id="CP002959">
    <property type="protein sequence ID" value="AFM12139.1"/>
    <property type="molecule type" value="Genomic_DNA"/>
</dbReference>
<sequence length="155" mass="17888">MLKYSLLITTLTATGAFAFNYDSYAPVEMKFFQNISENYEKQDGPGVGSFSNKFRLVLPISAKPTRVDKKGAWAIKHYNHFVWQDPQHASAYTHELMIRADGVNFRLIFQKQLLPYLEKEQLIGKNVLLFCMHGLYNTFDNTHTLFVAEFQALPE</sequence>
<gene>
    <name evidence="2" type="ordered locus">Turpa_1491</name>
</gene>
<dbReference type="HOGENOM" id="CLU_1694744_0_0_12"/>
<evidence type="ECO:0000256" key="1">
    <source>
        <dbReference type="SAM" id="SignalP"/>
    </source>
</evidence>
<evidence type="ECO:0000313" key="3">
    <source>
        <dbReference type="Proteomes" id="UP000006048"/>
    </source>
</evidence>
<dbReference type="AlphaFoldDB" id="I4B4D2"/>
<feature type="chain" id="PRO_5003686295" evidence="1">
    <location>
        <begin position="19"/>
        <end position="155"/>
    </location>
</feature>
<dbReference type="KEGG" id="tpx:Turpa_1491"/>
<proteinExistence type="predicted"/>
<dbReference type="Proteomes" id="UP000006048">
    <property type="component" value="Chromosome"/>
</dbReference>
<keyword evidence="3" id="KW-1185">Reference proteome</keyword>
<dbReference type="RefSeq" id="WP_014802653.1">
    <property type="nucleotide sequence ID" value="NC_018020.1"/>
</dbReference>
<dbReference type="PATRIC" id="fig|869212.3.peg.1483"/>
<keyword evidence="1" id="KW-0732">Signal</keyword>
<protein>
    <submittedName>
        <fullName evidence="2">Uncharacterized protein</fullName>
    </submittedName>
</protein>
<name>I4B4D2_TURPD</name>
<accession>I4B4D2</accession>
<evidence type="ECO:0000313" key="2">
    <source>
        <dbReference type="EMBL" id="AFM12139.1"/>
    </source>
</evidence>
<dbReference type="OrthoDB" id="325798at2"/>